<dbReference type="Proteomes" id="UP000005632">
    <property type="component" value="Chromosome"/>
</dbReference>
<dbReference type="Pfam" id="PF00990">
    <property type="entry name" value="GGDEF"/>
    <property type="match status" value="1"/>
</dbReference>
<organism evidence="5 6">
    <name type="scientific">Sphaerochaeta pleomorpha (strain ATCC BAA-1885 / DSM 22778 / Grapes)</name>
    <dbReference type="NCBI Taxonomy" id="158190"/>
    <lineage>
        <taxon>Bacteria</taxon>
        <taxon>Pseudomonadati</taxon>
        <taxon>Spirochaetota</taxon>
        <taxon>Spirochaetia</taxon>
        <taxon>Spirochaetales</taxon>
        <taxon>Sphaerochaetaceae</taxon>
        <taxon>Sphaerochaeta</taxon>
    </lineage>
</organism>
<keyword evidence="3" id="KW-1133">Transmembrane helix</keyword>
<dbReference type="NCBIfam" id="TIGR00254">
    <property type="entry name" value="GGDEF"/>
    <property type="match status" value="1"/>
</dbReference>
<dbReference type="PANTHER" id="PTHR45138:SF9">
    <property type="entry name" value="DIGUANYLATE CYCLASE DGCM-RELATED"/>
    <property type="match status" value="1"/>
</dbReference>
<reference evidence="5 6" key="1">
    <citation type="submission" date="2011-11" db="EMBL/GenBank/DDBJ databases">
        <title>Complete sequence of Spirochaeta sp. grapes.</title>
        <authorList>
            <consortium name="US DOE Joint Genome Institute"/>
            <person name="Lucas S."/>
            <person name="Han J."/>
            <person name="Lapidus A."/>
            <person name="Cheng J.-F."/>
            <person name="Goodwin L."/>
            <person name="Pitluck S."/>
            <person name="Peters L."/>
            <person name="Ovchinnikova G."/>
            <person name="Munk A.C."/>
            <person name="Detter J.C."/>
            <person name="Han C."/>
            <person name="Tapia R."/>
            <person name="Land M."/>
            <person name="Hauser L."/>
            <person name="Kyrpides N."/>
            <person name="Ivanova N."/>
            <person name="Pagani I."/>
            <person name="Ritalahtilisa K."/>
            <person name="Loeffler F."/>
            <person name="Woyke T."/>
        </authorList>
    </citation>
    <scope>NUCLEOTIDE SEQUENCE [LARGE SCALE GENOMIC DNA]</scope>
    <source>
        <strain evidence="6">ATCC BAA-1885 / DSM 22778 / Grapes</strain>
    </source>
</reference>
<dbReference type="AlphaFoldDB" id="G8QSS6"/>
<evidence type="ECO:0000313" key="6">
    <source>
        <dbReference type="Proteomes" id="UP000005632"/>
    </source>
</evidence>
<dbReference type="PROSITE" id="PS50887">
    <property type="entry name" value="GGDEF"/>
    <property type="match status" value="1"/>
</dbReference>
<dbReference type="GO" id="GO:0043709">
    <property type="term" value="P:cell adhesion involved in single-species biofilm formation"/>
    <property type="evidence" value="ECO:0007669"/>
    <property type="project" value="TreeGrafter"/>
</dbReference>
<dbReference type="InterPro" id="IPR043128">
    <property type="entry name" value="Rev_trsase/Diguanyl_cyclase"/>
</dbReference>
<keyword evidence="3" id="KW-0812">Transmembrane</keyword>
<proteinExistence type="predicted"/>
<dbReference type="FunFam" id="3.30.70.270:FF:000001">
    <property type="entry name" value="Diguanylate cyclase domain protein"/>
    <property type="match status" value="1"/>
</dbReference>
<dbReference type="EC" id="2.7.7.65" evidence="1"/>
<comment type="catalytic activity">
    <reaction evidence="2">
        <text>2 GTP = 3',3'-c-di-GMP + 2 diphosphate</text>
        <dbReference type="Rhea" id="RHEA:24898"/>
        <dbReference type="ChEBI" id="CHEBI:33019"/>
        <dbReference type="ChEBI" id="CHEBI:37565"/>
        <dbReference type="ChEBI" id="CHEBI:58805"/>
        <dbReference type="EC" id="2.7.7.65"/>
    </reaction>
</comment>
<dbReference type="EMBL" id="CP003155">
    <property type="protein sequence ID" value="AEV30108.1"/>
    <property type="molecule type" value="Genomic_DNA"/>
</dbReference>
<accession>G8QSS6</accession>
<evidence type="ECO:0000256" key="2">
    <source>
        <dbReference type="ARBA" id="ARBA00034247"/>
    </source>
</evidence>
<dbReference type="GO" id="GO:0005886">
    <property type="term" value="C:plasma membrane"/>
    <property type="evidence" value="ECO:0007669"/>
    <property type="project" value="TreeGrafter"/>
</dbReference>
<dbReference type="PANTHER" id="PTHR45138">
    <property type="entry name" value="REGULATORY COMPONENTS OF SENSORY TRANSDUCTION SYSTEM"/>
    <property type="match status" value="1"/>
</dbReference>
<dbReference type="SUPFAM" id="SSF55073">
    <property type="entry name" value="Nucleotide cyclase"/>
    <property type="match status" value="1"/>
</dbReference>
<evidence type="ECO:0000259" key="4">
    <source>
        <dbReference type="PROSITE" id="PS50887"/>
    </source>
</evidence>
<dbReference type="CDD" id="cd18773">
    <property type="entry name" value="PDC1_HK_sensor"/>
    <property type="match status" value="1"/>
</dbReference>
<gene>
    <name evidence="5" type="ordered locus">SpiGrapes_2333</name>
</gene>
<dbReference type="RefSeq" id="WP_014270949.1">
    <property type="nucleotide sequence ID" value="NC_016633.1"/>
</dbReference>
<dbReference type="Gene3D" id="3.30.450.20">
    <property type="entry name" value="PAS domain"/>
    <property type="match status" value="1"/>
</dbReference>
<protein>
    <recommendedName>
        <fullName evidence="1">diguanylate cyclase</fullName>
        <ecNumber evidence="1">2.7.7.65</ecNumber>
    </recommendedName>
</protein>
<dbReference type="InterPro" id="IPR050469">
    <property type="entry name" value="Diguanylate_Cyclase"/>
</dbReference>
<evidence type="ECO:0000256" key="1">
    <source>
        <dbReference type="ARBA" id="ARBA00012528"/>
    </source>
</evidence>
<keyword evidence="3" id="KW-0472">Membrane</keyword>
<name>G8QSS6_SPHPG</name>
<dbReference type="OrthoDB" id="9779586at2"/>
<dbReference type="KEGG" id="sgp:SpiGrapes_2333"/>
<dbReference type="InterPro" id="IPR000160">
    <property type="entry name" value="GGDEF_dom"/>
</dbReference>
<evidence type="ECO:0000313" key="5">
    <source>
        <dbReference type="EMBL" id="AEV30108.1"/>
    </source>
</evidence>
<sequence>MNKYLMTIKNKQYIRFFLIPTILCLILAISVVFVLLNQRKGELVDLENRSQLQTSLLSEKIAGKLNSLELVLSMINQSARSMDLDNETDRERLISLVKSQLYLQDDLEGLCILSPDGSKIYSSFHIITENLLENQQRMITTHTRQDISFSLFSFIDNKAWHLVLSRSLFDQSGDLVAIVGLLIETHSFFDLLSVTEIPGLERAILFDTAGKTIATWNQKDALGKETIHLEENIHLIPSFSDSNILNTQDQTINAGIKTVRFENSLLTTVKLGNFPLSLGMETFIDKAMASYDNALVISMSVLFLFIIISLTVITLLGKQVIEQEQVQQVMMDELSEKVKSRTAELEKLSTLDSLTGLINRRKINSLLAEQIDNRSKEPTFCCIMIIDIDHFKLVNDNFGHQTGDEVLIHIVRVLQQSLGPLGTLSRWGGDELLVLLPSHSAQQALDIAKDLLVHIRDNPFSPDIMSTISIGIAQYREGELSSDLISRADTALYEAKGSGRNRVILG</sequence>
<feature type="transmembrane region" description="Helical" evidence="3">
    <location>
        <begin position="12"/>
        <end position="36"/>
    </location>
</feature>
<dbReference type="GO" id="GO:1902201">
    <property type="term" value="P:negative regulation of bacterial-type flagellum-dependent cell motility"/>
    <property type="evidence" value="ECO:0007669"/>
    <property type="project" value="TreeGrafter"/>
</dbReference>
<feature type="transmembrane region" description="Helical" evidence="3">
    <location>
        <begin position="294"/>
        <end position="317"/>
    </location>
</feature>
<evidence type="ECO:0000256" key="3">
    <source>
        <dbReference type="SAM" id="Phobius"/>
    </source>
</evidence>
<dbReference type="HOGENOM" id="CLU_538513_0_0_12"/>
<dbReference type="STRING" id="158190.SpiGrapes_2333"/>
<keyword evidence="6" id="KW-1185">Reference proteome</keyword>
<dbReference type="GO" id="GO:0052621">
    <property type="term" value="F:diguanylate cyclase activity"/>
    <property type="evidence" value="ECO:0007669"/>
    <property type="project" value="UniProtKB-EC"/>
</dbReference>
<dbReference type="Gene3D" id="3.30.70.270">
    <property type="match status" value="1"/>
</dbReference>
<dbReference type="eggNOG" id="COG3706">
    <property type="taxonomic scope" value="Bacteria"/>
</dbReference>
<dbReference type="CDD" id="cd01949">
    <property type="entry name" value="GGDEF"/>
    <property type="match status" value="1"/>
</dbReference>
<feature type="domain" description="GGDEF" evidence="4">
    <location>
        <begin position="379"/>
        <end position="506"/>
    </location>
</feature>
<dbReference type="InterPro" id="IPR029787">
    <property type="entry name" value="Nucleotide_cyclase"/>
</dbReference>
<dbReference type="SMART" id="SM00267">
    <property type="entry name" value="GGDEF"/>
    <property type="match status" value="1"/>
</dbReference>